<dbReference type="HAMAP" id="MF_00295">
    <property type="entry name" value="MetA_acyltransf"/>
    <property type="match status" value="1"/>
</dbReference>
<evidence type="ECO:0000256" key="7">
    <source>
        <dbReference type="ARBA" id="ARBA00049043"/>
    </source>
</evidence>
<dbReference type="Pfam" id="PF04204">
    <property type="entry name" value="HTS"/>
    <property type="match status" value="1"/>
</dbReference>
<comment type="caution">
    <text evidence="8">Lacks conserved residue(s) required for the propagation of feature annotation.</text>
</comment>
<dbReference type="AlphaFoldDB" id="A0A9D1KZR4"/>
<keyword evidence="4 8" id="KW-0808">Transferase</keyword>
<dbReference type="GO" id="GO:0005737">
    <property type="term" value="C:cytoplasm"/>
    <property type="evidence" value="ECO:0007669"/>
    <property type="project" value="UniProtKB-SubCell"/>
</dbReference>
<dbReference type="GO" id="GO:0019281">
    <property type="term" value="P:L-methionine biosynthetic process from homoserine via O-succinyl-L-homoserine and cystathionine"/>
    <property type="evidence" value="ECO:0007669"/>
    <property type="project" value="InterPro"/>
</dbReference>
<dbReference type="GO" id="GO:0004414">
    <property type="term" value="F:homoserine O-acetyltransferase activity"/>
    <property type="evidence" value="ECO:0007669"/>
    <property type="project" value="UniProtKB-EC"/>
</dbReference>
<feature type="active site" evidence="8">
    <location>
        <position position="237"/>
    </location>
</feature>
<comment type="function">
    <text evidence="8">Transfers an acetyl group from acetyl-CoA to L-homoserine, forming acetyl-L-homoserine.</text>
</comment>
<evidence type="ECO:0000256" key="6">
    <source>
        <dbReference type="ARBA" id="ARBA00023315"/>
    </source>
</evidence>
<protein>
    <recommendedName>
        <fullName evidence="8">Homoserine O-acetyltransferase</fullName>
        <shortName evidence="8">HAT</shortName>
        <ecNumber evidence="8">2.3.1.31</ecNumber>
    </recommendedName>
    <alternativeName>
        <fullName evidence="8">Homoserine transacetylase</fullName>
        <shortName evidence="8">HTA</shortName>
    </alternativeName>
</protein>
<reference evidence="10" key="1">
    <citation type="submission" date="2020-10" db="EMBL/GenBank/DDBJ databases">
        <authorList>
            <person name="Gilroy R."/>
        </authorList>
    </citation>
    <scope>NUCLEOTIDE SEQUENCE</scope>
    <source>
        <strain evidence="10">2830</strain>
    </source>
</reference>
<evidence type="ECO:0000313" key="11">
    <source>
        <dbReference type="Proteomes" id="UP000824124"/>
    </source>
</evidence>
<proteinExistence type="inferred from homology"/>
<feature type="site" description="Important for substrate specificity" evidence="8">
    <location>
        <position position="192"/>
    </location>
</feature>
<feature type="binding site" evidence="8">
    <location>
        <position position="163"/>
    </location>
    <ligand>
        <name>substrate</name>
    </ligand>
</feature>
<dbReference type="Proteomes" id="UP000824124">
    <property type="component" value="Unassembled WGS sequence"/>
</dbReference>
<dbReference type="InterPro" id="IPR033752">
    <property type="entry name" value="MetA_family"/>
</dbReference>
<dbReference type="CDD" id="cd03131">
    <property type="entry name" value="GATase1_HTS"/>
    <property type="match status" value="1"/>
</dbReference>
<evidence type="ECO:0000256" key="4">
    <source>
        <dbReference type="ARBA" id="ARBA00022679"/>
    </source>
</evidence>
<feature type="active site" description="Acyl-thioester intermediate" evidence="8 9">
    <location>
        <position position="142"/>
    </location>
</feature>
<comment type="subcellular location">
    <subcellularLocation>
        <location evidence="1 8">Cytoplasm</location>
    </subcellularLocation>
</comment>
<name>A0A9D1KZR4_9FIRM</name>
<dbReference type="SUPFAM" id="SSF52317">
    <property type="entry name" value="Class I glutamine amidotransferase-like"/>
    <property type="match status" value="1"/>
</dbReference>
<sequence length="304" mass="35296">MPIKIPNDLPARSILESEHIFVMTETRALTQDIRPLRIALVNLMPTKIATETQILRCLANTPLQIEVHLIHTKSYVAKNTSEEHLSAFYRTADDVLEENFDGVIITGAPVENMAFEEVEYWPELCRIMEWTKTHAHSTMHICWASQAGLYYHYGVPKRQLPGKLSGVYSHYMLNPKARLFRGFDEEYFAPHSRHTESDPEAIAKVPQLRILSVSPQAGIHIVSDHDNKQFFVSGHSEYDLYTLRDEYFRDLAKDINVKLPFNYFPGDDPAQKPINRWRAHGQLLFTNWLNYYVYQTTPYDLQKL</sequence>
<dbReference type="PANTHER" id="PTHR20919:SF0">
    <property type="entry name" value="HOMOSERINE O-SUCCINYLTRANSFERASE"/>
    <property type="match status" value="1"/>
</dbReference>
<dbReference type="FunFam" id="3.40.50.880:FF:000004">
    <property type="entry name" value="Homoserine O-succinyltransferase"/>
    <property type="match status" value="1"/>
</dbReference>
<organism evidence="10 11">
    <name type="scientific">Candidatus Avidehalobacter gallistercoris</name>
    <dbReference type="NCBI Taxonomy" id="2840694"/>
    <lineage>
        <taxon>Bacteria</taxon>
        <taxon>Bacillati</taxon>
        <taxon>Bacillota</taxon>
        <taxon>Clostridia</taxon>
        <taxon>Eubacteriales</taxon>
        <taxon>Peptococcaceae</taxon>
        <taxon>Peptococcaceae incertae sedis</taxon>
        <taxon>Candidatus Avidehalobacter</taxon>
    </lineage>
</organism>
<gene>
    <name evidence="10" type="primary">metA</name>
    <name evidence="8" type="synonym">metAA</name>
    <name evidence="10" type="ORF">IAB00_06605</name>
</gene>
<comment type="pathway">
    <text evidence="8">Amino-acid biosynthesis; L-methionine biosynthesis via de novo pathway; O-acetyl-L-homoserine from L-homoserine: step 1/1.</text>
</comment>
<keyword evidence="2 8" id="KW-0963">Cytoplasm</keyword>
<feature type="active site" description="Proton acceptor" evidence="8">
    <location>
        <position position="235"/>
    </location>
</feature>
<evidence type="ECO:0000313" key="10">
    <source>
        <dbReference type="EMBL" id="HIU10890.1"/>
    </source>
</evidence>
<dbReference type="EC" id="2.3.1.31" evidence="8"/>
<dbReference type="InterPro" id="IPR029062">
    <property type="entry name" value="Class_I_gatase-like"/>
</dbReference>
<feature type="binding site" evidence="8">
    <location>
        <position position="192"/>
    </location>
    <ligand>
        <name>substrate</name>
    </ligand>
</feature>
<keyword evidence="5 8" id="KW-0486">Methionine biosynthesis</keyword>
<dbReference type="Gene3D" id="3.40.50.880">
    <property type="match status" value="1"/>
</dbReference>
<evidence type="ECO:0000256" key="3">
    <source>
        <dbReference type="ARBA" id="ARBA00022605"/>
    </source>
</evidence>
<feature type="site" description="Important for acyl-CoA specificity" evidence="8">
    <location>
        <position position="111"/>
    </location>
</feature>
<dbReference type="EMBL" id="DVMH01000033">
    <property type="protein sequence ID" value="HIU10890.1"/>
    <property type="molecule type" value="Genomic_DNA"/>
</dbReference>
<comment type="similarity">
    <text evidence="8">Belongs to the MetA family.</text>
</comment>
<dbReference type="PIRSF" id="PIRSF000450">
    <property type="entry name" value="H_ser_succinyltr"/>
    <property type="match status" value="1"/>
</dbReference>
<dbReference type="InterPro" id="IPR005697">
    <property type="entry name" value="HST_MetA"/>
</dbReference>
<keyword evidence="3 8" id="KW-0028">Amino-acid biosynthesis</keyword>
<dbReference type="GO" id="GO:0008899">
    <property type="term" value="F:homoserine O-succinyltransferase activity"/>
    <property type="evidence" value="ECO:0007669"/>
    <property type="project" value="UniProtKB-UniRule"/>
</dbReference>
<reference evidence="10" key="2">
    <citation type="journal article" date="2021" name="PeerJ">
        <title>Extensive microbial diversity within the chicken gut microbiome revealed by metagenomics and culture.</title>
        <authorList>
            <person name="Gilroy R."/>
            <person name="Ravi A."/>
            <person name="Getino M."/>
            <person name="Pursley I."/>
            <person name="Horton D.L."/>
            <person name="Alikhan N.F."/>
            <person name="Baker D."/>
            <person name="Gharbi K."/>
            <person name="Hall N."/>
            <person name="Watson M."/>
            <person name="Adriaenssens E.M."/>
            <person name="Foster-Nyarko E."/>
            <person name="Jarju S."/>
            <person name="Secka A."/>
            <person name="Antonio M."/>
            <person name="Oren A."/>
            <person name="Chaudhuri R.R."/>
            <person name="La Ragione R."/>
            <person name="Hildebrand F."/>
            <person name="Pallen M.J."/>
        </authorList>
    </citation>
    <scope>NUCLEOTIDE SEQUENCE</scope>
    <source>
        <strain evidence="10">2830</strain>
    </source>
</reference>
<comment type="catalytic activity">
    <reaction evidence="7 8">
        <text>L-homoserine + acetyl-CoA = O-acetyl-L-homoserine + CoA</text>
        <dbReference type="Rhea" id="RHEA:13701"/>
        <dbReference type="ChEBI" id="CHEBI:57287"/>
        <dbReference type="ChEBI" id="CHEBI:57288"/>
        <dbReference type="ChEBI" id="CHEBI:57476"/>
        <dbReference type="ChEBI" id="CHEBI:57716"/>
        <dbReference type="EC" id="2.3.1.31"/>
    </reaction>
</comment>
<feature type="binding site" evidence="8">
    <location>
        <position position="249"/>
    </location>
    <ligand>
        <name>substrate</name>
    </ligand>
</feature>
<evidence type="ECO:0000256" key="1">
    <source>
        <dbReference type="ARBA" id="ARBA00004496"/>
    </source>
</evidence>
<evidence type="ECO:0000256" key="8">
    <source>
        <dbReference type="HAMAP-Rule" id="MF_00295"/>
    </source>
</evidence>
<keyword evidence="6 8" id="KW-0012">Acyltransferase</keyword>
<accession>A0A9D1KZR4</accession>
<dbReference type="PANTHER" id="PTHR20919">
    <property type="entry name" value="HOMOSERINE O-SUCCINYLTRANSFERASE"/>
    <property type="match status" value="1"/>
</dbReference>
<evidence type="ECO:0000256" key="2">
    <source>
        <dbReference type="ARBA" id="ARBA00022490"/>
    </source>
</evidence>
<evidence type="ECO:0000256" key="5">
    <source>
        <dbReference type="ARBA" id="ARBA00023167"/>
    </source>
</evidence>
<comment type="caution">
    <text evidence="10">The sequence shown here is derived from an EMBL/GenBank/DDBJ whole genome shotgun (WGS) entry which is preliminary data.</text>
</comment>
<evidence type="ECO:0000256" key="9">
    <source>
        <dbReference type="PIRSR" id="PIRSR000450-1"/>
    </source>
</evidence>
<dbReference type="NCBIfam" id="TIGR01001">
    <property type="entry name" value="metA"/>
    <property type="match status" value="1"/>
</dbReference>